<dbReference type="GO" id="GO:0003677">
    <property type="term" value="F:DNA binding"/>
    <property type="evidence" value="ECO:0007669"/>
    <property type="project" value="UniProtKB-KW"/>
</dbReference>
<evidence type="ECO:0000313" key="6">
    <source>
        <dbReference type="Proteomes" id="UP000500970"/>
    </source>
</evidence>
<reference evidence="5 6" key="1">
    <citation type="submission" date="2020-05" db="EMBL/GenBank/DDBJ databases">
        <title>FDA dAtabase for Regulatory Grade micrObial Sequences (FDA-ARGOS): Supporting development and validation of Infectious Disease Dx tests.</title>
        <authorList>
            <person name="Sproer C."/>
            <person name="Gronow S."/>
            <person name="Severitt S."/>
            <person name="Schroder I."/>
            <person name="Tallon L."/>
            <person name="Sadzewicz L."/>
            <person name="Zhao X."/>
            <person name="Vavikolanu K."/>
            <person name="Mehta A."/>
            <person name="Aluvathingal J."/>
            <person name="Nadendla S."/>
            <person name="Myers T."/>
            <person name="Yan Y."/>
            <person name="Sichtig H."/>
        </authorList>
    </citation>
    <scope>NUCLEOTIDE SEQUENCE [LARGE SCALE GENOMIC DNA]</scope>
    <source>
        <strain evidence="5 6">FDAARGOS_790</strain>
    </source>
</reference>
<dbReference type="PANTHER" id="PTHR43537">
    <property type="entry name" value="TRANSCRIPTIONAL REGULATOR, GNTR FAMILY"/>
    <property type="match status" value="1"/>
</dbReference>
<feature type="domain" description="HTH gntR-type" evidence="4">
    <location>
        <begin position="4"/>
        <end position="71"/>
    </location>
</feature>
<dbReference type="RefSeq" id="WP_173148301.1">
    <property type="nucleotide sequence ID" value="NZ_CP053985.1"/>
</dbReference>
<evidence type="ECO:0000256" key="3">
    <source>
        <dbReference type="ARBA" id="ARBA00023163"/>
    </source>
</evidence>
<keyword evidence="6" id="KW-1185">Reference proteome</keyword>
<dbReference type="Proteomes" id="UP000500970">
    <property type="component" value="Chromosome"/>
</dbReference>
<name>A0A7D4I4C4_9BURK</name>
<dbReference type="SMART" id="SM00345">
    <property type="entry name" value="HTH_GNTR"/>
    <property type="match status" value="1"/>
</dbReference>
<dbReference type="InterPro" id="IPR008920">
    <property type="entry name" value="TF_FadR/GntR_C"/>
</dbReference>
<dbReference type="CDD" id="cd07377">
    <property type="entry name" value="WHTH_GntR"/>
    <property type="match status" value="1"/>
</dbReference>
<keyword evidence="3" id="KW-0804">Transcription</keyword>
<dbReference type="PANTHER" id="PTHR43537:SF20">
    <property type="entry name" value="HTH-TYPE TRANSCRIPTIONAL REPRESSOR GLAR"/>
    <property type="match status" value="1"/>
</dbReference>
<protein>
    <submittedName>
        <fullName evidence="5">FCD domain-containing protein</fullName>
    </submittedName>
</protein>
<keyword evidence="1" id="KW-0805">Transcription regulation</keyword>
<dbReference type="InterPro" id="IPR036390">
    <property type="entry name" value="WH_DNA-bd_sf"/>
</dbReference>
<accession>A0A7D4I4C4</accession>
<dbReference type="SUPFAM" id="SSF46785">
    <property type="entry name" value="Winged helix' DNA-binding domain"/>
    <property type="match status" value="1"/>
</dbReference>
<evidence type="ECO:0000313" key="5">
    <source>
        <dbReference type="EMBL" id="QKH38716.1"/>
    </source>
</evidence>
<dbReference type="KEGG" id="apes:FOC84_28795"/>
<evidence type="ECO:0000259" key="4">
    <source>
        <dbReference type="PROSITE" id="PS50949"/>
    </source>
</evidence>
<evidence type="ECO:0000256" key="2">
    <source>
        <dbReference type="ARBA" id="ARBA00023125"/>
    </source>
</evidence>
<dbReference type="SMART" id="SM00895">
    <property type="entry name" value="FCD"/>
    <property type="match status" value="1"/>
</dbReference>
<dbReference type="AlphaFoldDB" id="A0A7D4I4C4"/>
<dbReference type="Gene3D" id="1.20.120.530">
    <property type="entry name" value="GntR ligand-binding domain-like"/>
    <property type="match status" value="1"/>
</dbReference>
<dbReference type="InterPro" id="IPR011711">
    <property type="entry name" value="GntR_C"/>
</dbReference>
<sequence length="220" mass="24915">MQKPTLSEQAYARLQHDLLTGVFESGEKMQPQALQERYGLGTSPIREALLLLSRDGLVRSQGQRGFRVAELSRVDLLDITRARQQIEAALLRDAIEHGDEDWGAQIVAAFYKLTHTPVPSQGDADSKRRWETAHSQFHFALFDAAQSGWLRRLDEQLVLNSERYRHTPINGKLPLAMTERDMEKDHRELMDAVLARDADRACALLMIHIEETAAVVGPHL</sequence>
<dbReference type="PROSITE" id="PS50949">
    <property type="entry name" value="HTH_GNTR"/>
    <property type="match status" value="1"/>
</dbReference>
<organism evidence="5 6">
    <name type="scientific">Achromobacter pestifer</name>
    <dbReference type="NCBI Taxonomy" id="1353889"/>
    <lineage>
        <taxon>Bacteria</taxon>
        <taxon>Pseudomonadati</taxon>
        <taxon>Pseudomonadota</taxon>
        <taxon>Betaproteobacteria</taxon>
        <taxon>Burkholderiales</taxon>
        <taxon>Alcaligenaceae</taxon>
        <taxon>Achromobacter</taxon>
    </lineage>
</organism>
<dbReference type="GO" id="GO:0003700">
    <property type="term" value="F:DNA-binding transcription factor activity"/>
    <property type="evidence" value="ECO:0007669"/>
    <property type="project" value="InterPro"/>
</dbReference>
<dbReference type="SUPFAM" id="SSF48008">
    <property type="entry name" value="GntR ligand-binding domain-like"/>
    <property type="match status" value="1"/>
</dbReference>
<dbReference type="InterPro" id="IPR036388">
    <property type="entry name" value="WH-like_DNA-bd_sf"/>
</dbReference>
<gene>
    <name evidence="5" type="ORF">FOC84_28795</name>
</gene>
<dbReference type="InterPro" id="IPR000524">
    <property type="entry name" value="Tscrpt_reg_HTH_GntR"/>
</dbReference>
<dbReference type="EMBL" id="CP053985">
    <property type="protein sequence ID" value="QKH38716.1"/>
    <property type="molecule type" value="Genomic_DNA"/>
</dbReference>
<proteinExistence type="predicted"/>
<evidence type="ECO:0000256" key="1">
    <source>
        <dbReference type="ARBA" id="ARBA00023015"/>
    </source>
</evidence>
<dbReference type="Pfam" id="PF07729">
    <property type="entry name" value="FCD"/>
    <property type="match status" value="1"/>
</dbReference>
<keyword evidence="2" id="KW-0238">DNA-binding</keyword>
<dbReference type="Gene3D" id="1.10.10.10">
    <property type="entry name" value="Winged helix-like DNA-binding domain superfamily/Winged helix DNA-binding domain"/>
    <property type="match status" value="1"/>
</dbReference>
<dbReference type="Pfam" id="PF00392">
    <property type="entry name" value="GntR"/>
    <property type="match status" value="1"/>
</dbReference>